<evidence type="ECO:0000313" key="4">
    <source>
        <dbReference type="Proteomes" id="UP001054252"/>
    </source>
</evidence>
<reference evidence="3 4" key="1">
    <citation type="journal article" date="2021" name="Commun. Biol.">
        <title>The genome of Shorea leprosula (Dipterocarpaceae) highlights the ecological relevance of drought in aseasonal tropical rainforests.</title>
        <authorList>
            <person name="Ng K.K.S."/>
            <person name="Kobayashi M.J."/>
            <person name="Fawcett J.A."/>
            <person name="Hatakeyama M."/>
            <person name="Paape T."/>
            <person name="Ng C.H."/>
            <person name="Ang C.C."/>
            <person name="Tnah L.H."/>
            <person name="Lee C.T."/>
            <person name="Nishiyama T."/>
            <person name="Sese J."/>
            <person name="O'Brien M.J."/>
            <person name="Copetti D."/>
            <person name="Mohd Noor M.I."/>
            <person name="Ong R.C."/>
            <person name="Putra M."/>
            <person name="Sireger I.Z."/>
            <person name="Indrioko S."/>
            <person name="Kosugi Y."/>
            <person name="Izuno A."/>
            <person name="Isagi Y."/>
            <person name="Lee S.L."/>
            <person name="Shimizu K.K."/>
        </authorList>
    </citation>
    <scope>NUCLEOTIDE SEQUENCE [LARGE SCALE GENOMIC DNA]</scope>
    <source>
        <strain evidence="3">214</strain>
    </source>
</reference>
<proteinExistence type="predicted"/>
<dbReference type="InterPro" id="IPR029044">
    <property type="entry name" value="Nucleotide-diphossugar_trans"/>
</dbReference>
<evidence type="ECO:0000256" key="2">
    <source>
        <dbReference type="ARBA" id="ARBA00023211"/>
    </source>
</evidence>
<keyword evidence="1" id="KW-0808">Transferase</keyword>
<organism evidence="3 4">
    <name type="scientific">Rubroshorea leprosula</name>
    <dbReference type="NCBI Taxonomy" id="152421"/>
    <lineage>
        <taxon>Eukaryota</taxon>
        <taxon>Viridiplantae</taxon>
        <taxon>Streptophyta</taxon>
        <taxon>Embryophyta</taxon>
        <taxon>Tracheophyta</taxon>
        <taxon>Spermatophyta</taxon>
        <taxon>Magnoliopsida</taxon>
        <taxon>eudicotyledons</taxon>
        <taxon>Gunneridae</taxon>
        <taxon>Pentapetalae</taxon>
        <taxon>rosids</taxon>
        <taxon>malvids</taxon>
        <taxon>Malvales</taxon>
        <taxon>Dipterocarpaceae</taxon>
        <taxon>Rubroshorea</taxon>
    </lineage>
</organism>
<dbReference type="PANTHER" id="PTHR11183">
    <property type="entry name" value="GLYCOGENIN SUBFAMILY MEMBER"/>
    <property type="match status" value="1"/>
</dbReference>
<evidence type="ECO:0000313" key="3">
    <source>
        <dbReference type="EMBL" id="GKV01455.1"/>
    </source>
</evidence>
<dbReference type="SUPFAM" id="SSF53448">
    <property type="entry name" value="Nucleotide-diphospho-sugar transferases"/>
    <property type="match status" value="1"/>
</dbReference>
<dbReference type="GO" id="GO:0016757">
    <property type="term" value="F:glycosyltransferase activity"/>
    <property type="evidence" value="ECO:0007669"/>
    <property type="project" value="UniProtKB-KW"/>
</dbReference>
<dbReference type="InterPro" id="IPR050587">
    <property type="entry name" value="GNT1/Glycosyltrans_8"/>
</dbReference>
<gene>
    <name evidence="3" type="ORF">SLEP1_g14006</name>
</gene>
<keyword evidence="4" id="KW-1185">Reference proteome</keyword>
<name>A0AAV5IRH9_9ROSI</name>
<evidence type="ECO:0008006" key="5">
    <source>
        <dbReference type="Google" id="ProtNLM"/>
    </source>
</evidence>
<keyword evidence="1" id="KW-0328">Glycosyltransferase</keyword>
<dbReference type="EMBL" id="BPVZ01000017">
    <property type="protein sequence ID" value="GKV01455.1"/>
    <property type="molecule type" value="Genomic_DNA"/>
</dbReference>
<comment type="caution">
    <text evidence="3">The sequence shown here is derived from an EMBL/GenBank/DDBJ whole genome shotgun (WGS) entry which is preliminary data.</text>
</comment>
<keyword evidence="2" id="KW-0464">Manganese</keyword>
<dbReference type="AlphaFoldDB" id="A0AAV5IRH9"/>
<accession>A0AAV5IRH9</accession>
<dbReference type="Proteomes" id="UP001054252">
    <property type="component" value="Unassembled WGS sequence"/>
</dbReference>
<sequence>MASNNTISLPNAASTRLLPEKSSPDWAYVTLLAGNGDDWMGVQGLAVGLKKVKSMYPLVVAILPDVPEEHRRILQDLGCVVKEIQPVYQLKKYVQLASEFPYVAKYSKLFIWKHVLNMFFRKSLSAFPGYIYGALTMVDEEKNIDHLEKVKVIRYSSPELRPWRRTPKMGNVDFVNKLKRKWKDICPGRSLDSEKLKIVKTEKLLNFSSASGTK</sequence>
<dbReference type="Gene3D" id="3.90.550.10">
    <property type="entry name" value="Spore Coat Polysaccharide Biosynthesis Protein SpsA, Chain A"/>
    <property type="match status" value="1"/>
</dbReference>
<evidence type="ECO:0000256" key="1">
    <source>
        <dbReference type="ARBA" id="ARBA00022676"/>
    </source>
</evidence>
<protein>
    <recommendedName>
        <fullName evidence="5">Hexosyltransferase</fullName>
    </recommendedName>
</protein>